<name>A0A8T0DL32_9TREM</name>
<sequence>MSNRSKPPSAESARLNERRRNWRNSQTCQSTRTAALIESERQVEGGQPNWWRATLSQFSREKSGHSVPTDSDKSVSSLKMRATASRRQSFLYRSGLTLEHATAHTQKEIADSTDRYAQSDYF</sequence>
<dbReference type="Proteomes" id="UP000699462">
    <property type="component" value="Unassembled WGS sequence"/>
</dbReference>
<evidence type="ECO:0000313" key="2">
    <source>
        <dbReference type="EMBL" id="KAF8567417.1"/>
    </source>
</evidence>
<dbReference type="EMBL" id="JTDF01003882">
    <property type="protein sequence ID" value="KAF8567417.1"/>
    <property type="molecule type" value="Genomic_DNA"/>
</dbReference>
<feature type="compositionally biased region" description="Polar residues" evidence="1">
    <location>
        <begin position="66"/>
        <end position="77"/>
    </location>
</feature>
<feature type="region of interest" description="Disordered" evidence="1">
    <location>
        <begin position="1"/>
        <end position="30"/>
    </location>
</feature>
<protein>
    <submittedName>
        <fullName evidence="2">Uncharacterized protein</fullName>
    </submittedName>
</protein>
<gene>
    <name evidence="2" type="ORF">P879_01515</name>
</gene>
<reference evidence="2 3" key="1">
    <citation type="submission" date="2019-07" db="EMBL/GenBank/DDBJ databases">
        <title>Annotation for the trematode Paragonimus westermani.</title>
        <authorList>
            <person name="Choi Y.-J."/>
        </authorList>
    </citation>
    <scope>NUCLEOTIDE SEQUENCE [LARGE SCALE GENOMIC DNA]</scope>
    <source>
        <strain evidence="2">180907_Pwestermani</strain>
    </source>
</reference>
<evidence type="ECO:0000313" key="3">
    <source>
        <dbReference type="Proteomes" id="UP000699462"/>
    </source>
</evidence>
<accession>A0A8T0DL32</accession>
<keyword evidence="3" id="KW-1185">Reference proteome</keyword>
<comment type="caution">
    <text evidence="2">The sequence shown here is derived from an EMBL/GenBank/DDBJ whole genome shotgun (WGS) entry which is preliminary data.</text>
</comment>
<organism evidence="2 3">
    <name type="scientific">Paragonimus westermani</name>
    <dbReference type="NCBI Taxonomy" id="34504"/>
    <lineage>
        <taxon>Eukaryota</taxon>
        <taxon>Metazoa</taxon>
        <taxon>Spiralia</taxon>
        <taxon>Lophotrochozoa</taxon>
        <taxon>Platyhelminthes</taxon>
        <taxon>Trematoda</taxon>
        <taxon>Digenea</taxon>
        <taxon>Plagiorchiida</taxon>
        <taxon>Troglotremata</taxon>
        <taxon>Troglotrematidae</taxon>
        <taxon>Paragonimus</taxon>
    </lineage>
</organism>
<dbReference type="AlphaFoldDB" id="A0A8T0DL32"/>
<evidence type="ECO:0000256" key="1">
    <source>
        <dbReference type="SAM" id="MobiDB-lite"/>
    </source>
</evidence>
<proteinExistence type="predicted"/>
<feature type="region of interest" description="Disordered" evidence="1">
    <location>
        <begin position="60"/>
        <end position="80"/>
    </location>
</feature>